<comment type="caution">
    <text evidence="2">The sequence shown here is derived from an EMBL/GenBank/DDBJ whole genome shotgun (WGS) entry which is preliminary data.</text>
</comment>
<keyword evidence="1" id="KW-1133">Transmembrane helix</keyword>
<evidence type="ECO:0000313" key="2">
    <source>
        <dbReference type="EMBL" id="MDZ7283139.1"/>
    </source>
</evidence>
<dbReference type="EMBL" id="JAOBTW010000016">
    <property type="protein sequence ID" value="MDZ7283139.1"/>
    <property type="molecule type" value="Genomic_DNA"/>
</dbReference>
<name>A0ABU5LT81_9SPHN</name>
<proteinExistence type="predicted"/>
<keyword evidence="3" id="KW-1185">Reference proteome</keyword>
<evidence type="ECO:0000313" key="3">
    <source>
        <dbReference type="Proteomes" id="UP001292182"/>
    </source>
</evidence>
<organism evidence="2 3">
    <name type="scientific">Sphingomonas sanguinis</name>
    <dbReference type="NCBI Taxonomy" id="33051"/>
    <lineage>
        <taxon>Bacteria</taxon>
        <taxon>Pseudomonadati</taxon>
        <taxon>Pseudomonadota</taxon>
        <taxon>Alphaproteobacteria</taxon>
        <taxon>Sphingomonadales</taxon>
        <taxon>Sphingomonadaceae</taxon>
        <taxon>Sphingomonas</taxon>
    </lineage>
</organism>
<feature type="transmembrane region" description="Helical" evidence="1">
    <location>
        <begin position="25"/>
        <end position="45"/>
    </location>
</feature>
<protein>
    <submittedName>
        <fullName evidence="2">Uncharacterized protein</fullName>
    </submittedName>
</protein>
<sequence>MIRICPRNRLSDPDRTGAVPRRERIVFVTVAITFPHAWIITVFWAPTVDHGFDAALDPGRKRVSRKHSEAGPGQMQIPSRNTIRDRGSADHPHLWLITDLAGGANQPHWPAIALVVHF</sequence>
<gene>
    <name evidence="2" type="ORF">N4G62_14010</name>
</gene>
<accession>A0ABU5LT81</accession>
<reference evidence="3" key="1">
    <citation type="submission" date="2023-07" db="EMBL/GenBank/DDBJ databases">
        <title>Whole genome sequence analysis of rice epiphytic Sphingomonas sanguinis OsEp_Plm_15B2.</title>
        <authorList>
            <person name="Sahu K.P."/>
            <person name="Asharani P."/>
            <person name="Reddy B."/>
            <person name="Kumar A."/>
        </authorList>
    </citation>
    <scope>NUCLEOTIDE SEQUENCE [LARGE SCALE GENOMIC DNA]</scope>
    <source>
        <strain evidence="3">OsEp_Plm_15B2</strain>
    </source>
</reference>
<keyword evidence="1" id="KW-0472">Membrane</keyword>
<dbReference type="Proteomes" id="UP001292182">
    <property type="component" value="Unassembled WGS sequence"/>
</dbReference>
<keyword evidence="1" id="KW-0812">Transmembrane</keyword>
<evidence type="ECO:0000256" key="1">
    <source>
        <dbReference type="SAM" id="Phobius"/>
    </source>
</evidence>